<dbReference type="RefSeq" id="WP_151568307.1">
    <property type="nucleotide sequence ID" value="NZ_WBMT01000025.1"/>
</dbReference>
<dbReference type="OrthoDB" id="7478453at2"/>
<keyword evidence="2" id="KW-1185">Reference proteome</keyword>
<comment type="caution">
    <text evidence="1">The sequence shown here is derived from an EMBL/GenBank/DDBJ whole genome shotgun (WGS) entry which is preliminary data.</text>
</comment>
<protein>
    <submittedName>
        <fullName evidence="1">Uncharacterized protein</fullName>
    </submittedName>
</protein>
<sequence length="98" mass="9698">MELKPGLKLKSAGTTAEFIVIRASAGDVDLTCAGAPLNADGSGTAPAAEATGELLVGKRYGDDEGTVELLCVCGGPGPLLLNGRTLTAKAAKALPSSD</sequence>
<accession>A0A6H9YD89</accession>
<evidence type="ECO:0000313" key="2">
    <source>
        <dbReference type="Proteomes" id="UP000468735"/>
    </source>
</evidence>
<organism evidence="1 2">
    <name type="scientific">Actinomadura rudentiformis</name>
    <dbReference type="NCBI Taxonomy" id="359158"/>
    <lineage>
        <taxon>Bacteria</taxon>
        <taxon>Bacillati</taxon>
        <taxon>Actinomycetota</taxon>
        <taxon>Actinomycetes</taxon>
        <taxon>Streptosporangiales</taxon>
        <taxon>Thermomonosporaceae</taxon>
        <taxon>Actinomadura</taxon>
    </lineage>
</organism>
<name>A0A6H9YD89_9ACTN</name>
<proteinExistence type="predicted"/>
<reference evidence="1 2" key="1">
    <citation type="submission" date="2019-09" db="EMBL/GenBank/DDBJ databases">
        <title>Actinomadura physcomitrii sp. nov., a novel actinomycete isolated from moss [Physcomitrium sphaericum (Ludw) Fuernr].</title>
        <authorList>
            <person name="Zhuang X."/>
            <person name="Liu C."/>
        </authorList>
    </citation>
    <scope>NUCLEOTIDE SEQUENCE [LARGE SCALE GENOMIC DNA]</scope>
    <source>
        <strain evidence="1 2">HMC1</strain>
    </source>
</reference>
<dbReference type="EMBL" id="WBMT01000025">
    <property type="protein sequence ID" value="KAB2341557.1"/>
    <property type="molecule type" value="Genomic_DNA"/>
</dbReference>
<dbReference type="AlphaFoldDB" id="A0A6H9YD89"/>
<dbReference type="Proteomes" id="UP000468735">
    <property type="component" value="Unassembled WGS sequence"/>
</dbReference>
<evidence type="ECO:0000313" key="1">
    <source>
        <dbReference type="EMBL" id="KAB2341557.1"/>
    </source>
</evidence>
<gene>
    <name evidence="1" type="ORF">F8566_41175</name>
</gene>